<sequence length="152" mass="17724">MRNAPTVRFEAITQDNWEDCVKLEVKEEQRKMVAPNWYSIIQAAYDKTYTPLSIYHEDKMVGFFMYGKDPEDGLYWIVRLMIDKRFQGRGYGEAAIRLGLELIKRQEDCSPEIVISYVPDNEAAGKLYERVGFVPTGRIVEGETEARYKVLR</sequence>
<comment type="caution">
    <text evidence="2">The sequence shown here is derived from an EMBL/GenBank/DDBJ whole genome shotgun (WGS) entry which is preliminary data.</text>
</comment>
<dbReference type="PANTHER" id="PTHR43617">
    <property type="entry name" value="L-AMINO ACID N-ACETYLTRANSFERASE"/>
    <property type="match status" value="1"/>
</dbReference>
<organism evidence="2 3">
    <name type="scientific">Paenibacillus tyrfis</name>
    <dbReference type="NCBI Taxonomy" id="1501230"/>
    <lineage>
        <taxon>Bacteria</taxon>
        <taxon>Bacillati</taxon>
        <taxon>Bacillota</taxon>
        <taxon>Bacilli</taxon>
        <taxon>Bacillales</taxon>
        <taxon>Paenibacillaceae</taxon>
        <taxon>Paenibacillus</taxon>
    </lineage>
</organism>
<evidence type="ECO:0000313" key="2">
    <source>
        <dbReference type="EMBL" id="KEQ24001.1"/>
    </source>
</evidence>
<evidence type="ECO:0000313" key="3">
    <source>
        <dbReference type="Proteomes" id="UP000028123"/>
    </source>
</evidence>
<dbReference type="RefSeq" id="WP_036686075.1">
    <property type="nucleotide sequence ID" value="NZ_FYEP01000002.1"/>
</dbReference>
<dbReference type="AlphaFoldDB" id="A0A081NZX8"/>
<proteinExistence type="predicted"/>
<name>A0A081NZX8_9BACL</name>
<dbReference type="InterPro" id="IPR016181">
    <property type="entry name" value="Acyl_CoA_acyltransferase"/>
</dbReference>
<reference evidence="2 3" key="1">
    <citation type="submission" date="2014-06" db="EMBL/GenBank/DDBJ databases">
        <title>Draft genome sequence of Paenibacillus sp. MSt1.</title>
        <authorList>
            <person name="Aw Y.K."/>
            <person name="Ong K.S."/>
            <person name="Gan H.M."/>
            <person name="Lee S.M."/>
        </authorList>
    </citation>
    <scope>NUCLEOTIDE SEQUENCE [LARGE SCALE GENOMIC DNA]</scope>
    <source>
        <strain evidence="2 3">MSt1</strain>
    </source>
</reference>
<dbReference type="InterPro" id="IPR000182">
    <property type="entry name" value="GNAT_dom"/>
</dbReference>
<feature type="domain" description="N-acetyltransferase" evidence="1">
    <location>
        <begin position="7"/>
        <end position="152"/>
    </location>
</feature>
<dbReference type="InterPro" id="IPR050276">
    <property type="entry name" value="MshD_Acetyltransferase"/>
</dbReference>
<dbReference type="PROSITE" id="PS51186">
    <property type="entry name" value="GNAT"/>
    <property type="match status" value="1"/>
</dbReference>
<dbReference type="eggNOG" id="COG0456">
    <property type="taxonomic scope" value="Bacteria"/>
</dbReference>
<protein>
    <recommendedName>
        <fullName evidence="1">N-acetyltransferase domain-containing protein</fullName>
    </recommendedName>
</protein>
<dbReference type="Gene3D" id="3.40.630.30">
    <property type="match status" value="1"/>
</dbReference>
<dbReference type="GO" id="GO:0016747">
    <property type="term" value="F:acyltransferase activity, transferring groups other than amino-acyl groups"/>
    <property type="evidence" value="ECO:0007669"/>
    <property type="project" value="InterPro"/>
</dbReference>
<evidence type="ECO:0000259" key="1">
    <source>
        <dbReference type="PROSITE" id="PS51186"/>
    </source>
</evidence>
<keyword evidence="3" id="KW-1185">Reference proteome</keyword>
<dbReference type="CDD" id="cd04301">
    <property type="entry name" value="NAT_SF"/>
    <property type="match status" value="1"/>
</dbReference>
<dbReference type="Pfam" id="PF00583">
    <property type="entry name" value="Acetyltransf_1"/>
    <property type="match status" value="1"/>
</dbReference>
<accession>A0A081NZX8</accession>
<dbReference type="Proteomes" id="UP000028123">
    <property type="component" value="Unassembled WGS sequence"/>
</dbReference>
<dbReference type="EMBL" id="JNVM01000017">
    <property type="protein sequence ID" value="KEQ24001.1"/>
    <property type="molecule type" value="Genomic_DNA"/>
</dbReference>
<dbReference type="SUPFAM" id="SSF55729">
    <property type="entry name" value="Acyl-CoA N-acyltransferases (Nat)"/>
    <property type="match status" value="1"/>
</dbReference>
<dbReference type="PANTHER" id="PTHR43617:SF2">
    <property type="entry name" value="UPF0039 PROTEIN SLL0451"/>
    <property type="match status" value="1"/>
</dbReference>
<gene>
    <name evidence="2" type="ORF">ET33_09785</name>
</gene>